<dbReference type="GO" id="GO:0004519">
    <property type="term" value="F:endonuclease activity"/>
    <property type="evidence" value="ECO:0007669"/>
    <property type="project" value="UniProtKB-KW"/>
</dbReference>
<keyword evidence="4" id="KW-1185">Reference proteome</keyword>
<keyword evidence="3" id="KW-0378">Hydrolase</keyword>
<feature type="domain" description="TnsA endonuclease N-terminal" evidence="2">
    <location>
        <begin position="43"/>
        <end position="126"/>
    </location>
</feature>
<dbReference type="Pfam" id="PF08721">
    <property type="entry name" value="Tn7_Tnp_TnsA_C"/>
    <property type="match status" value="1"/>
</dbReference>
<sequence length="220" mass="24900">MPVRKIPKNHLCVTGKFASRKNGQMGGFESLLEKEYMLLMDFDDMVEGFEEQPVNIPLPGVAKGYTPDLLVRFRPDPVTGCVRPPLLTEVKHSDDLKKYAEKYAPKFAAATLYVLERGWDFGITTEKEIRTPRLANIKFLREYRNINPSENDCARIIALTRATDGTVSLPRLLAELALTDEDQLYWMPVVWNMVLTKRLIVDLDCAISDGVILNLPEGLS</sequence>
<accession>A0ABX0N8J5</accession>
<proteinExistence type="predicted"/>
<comment type="caution">
    <text evidence="3">The sequence shown here is derived from an EMBL/GenBank/DDBJ whole genome shotgun (WGS) entry which is preliminary data.</text>
</comment>
<gene>
    <name evidence="3" type="ORF">F2P44_06630</name>
</gene>
<evidence type="ECO:0000259" key="2">
    <source>
        <dbReference type="Pfam" id="PF08722"/>
    </source>
</evidence>
<reference evidence="3 4" key="1">
    <citation type="submission" date="2019-10" db="EMBL/GenBank/DDBJ databases">
        <title>Taxonomy of Antarctic Massilia spp.: description of Massilia rubra sp. nov., Massilia aquatica sp. nov., Massilia mucilaginosa sp. nov., Massilia frigida sp. nov. isolated from streams, lakes and regoliths.</title>
        <authorList>
            <person name="Holochova P."/>
            <person name="Sedlacek I."/>
            <person name="Kralova S."/>
            <person name="Maslanova I."/>
            <person name="Busse H.-J."/>
            <person name="Stankova E."/>
            <person name="Vrbovska V."/>
            <person name="Kovarovic V."/>
            <person name="Bartak M."/>
            <person name="Svec P."/>
            <person name="Pantucek R."/>
        </authorList>
    </citation>
    <scope>NUCLEOTIDE SEQUENCE [LARGE SCALE GENOMIC DNA]</scope>
    <source>
        <strain evidence="3 4">CCM 8695</strain>
    </source>
</reference>
<organism evidence="3 4">
    <name type="scientific">Massilia frigida</name>
    <dbReference type="NCBI Taxonomy" id="2609281"/>
    <lineage>
        <taxon>Bacteria</taxon>
        <taxon>Pseudomonadati</taxon>
        <taxon>Pseudomonadota</taxon>
        <taxon>Betaproteobacteria</taxon>
        <taxon>Burkholderiales</taxon>
        <taxon>Oxalobacteraceae</taxon>
        <taxon>Telluria group</taxon>
        <taxon>Massilia</taxon>
    </lineage>
</organism>
<keyword evidence="3" id="KW-0255">Endonuclease</keyword>
<evidence type="ECO:0000313" key="3">
    <source>
        <dbReference type="EMBL" id="NHZ78952.1"/>
    </source>
</evidence>
<evidence type="ECO:0000313" key="4">
    <source>
        <dbReference type="Proteomes" id="UP000621455"/>
    </source>
</evidence>
<dbReference type="Gene3D" id="3.40.1350.10">
    <property type="match status" value="1"/>
</dbReference>
<dbReference type="InterPro" id="IPR011856">
    <property type="entry name" value="tRNA_endonuc-like_dom_sf"/>
</dbReference>
<evidence type="ECO:0000259" key="1">
    <source>
        <dbReference type="Pfam" id="PF08721"/>
    </source>
</evidence>
<dbReference type="RefSeq" id="WP_167085936.1">
    <property type="nucleotide sequence ID" value="NZ_WHJG01000005.1"/>
</dbReference>
<dbReference type="InterPro" id="IPR014832">
    <property type="entry name" value="TnsA_C"/>
</dbReference>
<feature type="domain" description="TnsA endonuclease C-terminal" evidence="1">
    <location>
        <begin position="128"/>
        <end position="203"/>
    </location>
</feature>
<name>A0ABX0N8J5_9BURK</name>
<dbReference type="Pfam" id="PF08722">
    <property type="entry name" value="Tn7_TnsA-like_N"/>
    <property type="match status" value="1"/>
</dbReference>
<dbReference type="InterPro" id="IPR014833">
    <property type="entry name" value="TnsA_N"/>
</dbReference>
<protein>
    <submittedName>
        <fullName evidence="3">Heteromeric transposase endonuclease subunit TnsA</fullName>
    </submittedName>
</protein>
<dbReference type="Proteomes" id="UP000621455">
    <property type="component" value="Unassembled WGS sequence"/>
</dbReference>
<dbReference type="EMBL" id="WHJG01000005">
    <property type="protein sequence ID" value="NHZ78952.1"/>
    <property type="molecule type" value="Genomic_DNA"/>
</dbReference>
<keyword evidence="3" id="KW-0540">Nuclease</keyword>